<evidence type="ECO:0000259" key="1">
    <source>
        <dbReference type="Pfam" id="PF12146"/>
    </source>
</evidence>
<evidence type="ECO:0000313" key="3">
    <source>
        <dbReference type="Proteomes" id="UP000032900"/>
    </source>
</evidence>
<dbReference type="PRINTS" id="PR00111">
    <property type="entry name" value="ABHYDROLASE"/>
</dbReference>
<organism evidence="2 3">
    <name type="scientific">Geofilum rubicundum JCM 15548</name>
    <dbReference type="NCBI Taxonomy" id="1236989"/>
    <lineage>
        <taxon>Bacteria</taxon>
        <taxon>Pseudomonadati</taxon>
        <taxon>Bacteroidota</taxon>
        <taxon>Bacteroidia</taxon>
        <taxon>Marinilabiliales</taxon>
        <taxon>Marinilabiliaceae</taxon>
        <taxon>Geofilum</taxon>
    </lineage>
</organism>
<reference evidence="2 3" key="1">
    <citation type="journal article" date="2015" name="Microbes Environ.">
        <title>Distribution and evolution of nitrogen fixation genes in the phylum bacteroidetes.</title>
        <authorList>
            <person name="Inoue J."/>
            <person name="Oshima K."/>
            <person name="Suda W."/>
            <person name="Sakamoto M."/>
            <person name="Iino T."/>
            <person name="Noda S."/>
            <person name="Hongoh Y."/>
            <person name="Hattori M."/>
            <person name="Ohkuma M."/>
        </authorList>
    </citation>
    <scope>NUCLEOTIDE SEQUENCE [LARGE SCALE GENOMIC DNA]</scope>
    <source>
        <strain evidence="2">JCM 15548</strain>
    </source>
</reference>
<gene>
    <name evidence="2" type="ORF">JCM15548_72</name>
</gene>
<feature type="domain" description="Serine aminopeptidase S33" evidence="1">
    <location>
        <begin position="29"/>
        <end position="261"/>
    </location>
</feature>
<dbReference type="STRING" id="1236989.JCM15548_72"/>
<protein>
    <submittedName>
        <fullName evidence="2">Lysophospholipase</fullName>
    </submittedName>
</protein>
<dbReference type="InterPro" id="IPR000073">
    <property type="entry name" value="AB_hydrolase_1"/>
</dbReference>
<sequence>MGKIHQTFNLVSKDGTVLRGHFWKPNGYPVATICLVHGIGEHAGRYDHWARRFCQQGIMVYALDYRGHGASEGKRGHVNSMTELMDDLGVLVRRCKRNWGEIPGFIYGHSMGGNLVLNYLNVRRQDFTGGIISSPWLKLVHPPKPIWQKLGQWLDGLIPGWVLSTGIKSSQMTSVLSEREETDKDSLMHGRISIRLFNEVNRSSQRLLGDQVHIHIPLLLFHGERDPITHMEGSARFFENHKDICTFHTYADALHELHREPMADEVFKDIMDWVKAQLGAKKQIATD</sequence>
<dbReference type="EMBL" id="BAZW01000001">
    <property type="protein sequence ID" value="GAO28016.1"/>
    <property type="molecule type" value="Genomic_DNA"/>
</dbReference>
<evidence type="ECO:0000313" key="2">
    <source>
        <dbReference type="EMBL" id="GAO28016.1"/>
    </source>
</evidence>
<dbReference type="InterPro" id="IPR051044">
    <property type="entry name" value="MAG_DAG_Lipase"/>
</dbReference>
<dbReference type="InterPro" id="IPR029058">
    <property type="entry name" value="AB_hydrolase_fold"/>
</dbReference>
<dbReference type="Gene3D" id="3.40.50.1820">
    <property type="entry name" value="alpha/beta hydrolase"/>
    <property type="match status" value="1"/>
</dbReference>
<proteinExistence type="predicted"/>
<dbReference type="InterPro" id="IPR022742">
    <property type="entry name" value="Hydrolase_4"/>
</dbReference>
<dbReference type="SUPFAM" id="SSF53474">
    <property type="entry name" value="alpha/beta-Hydrolases"/>
    <property type="match status" value="1"/>
</dbReference>
<keyword evidence="3" id="KW-1185">Reference proteome</keyword>
<accession>A0A0E9LS99</accession>
<dbReference type="PANTHER" id="PTHR11614">
    <property type="entry name" value="PHOSPHOLIPASE-RELATED"/>
    <property type="match status" value="1"/>
</dbReference>
<dbReference type="RefSeq" id="WP_062121936.1">
    <property type="nucleotide sequence ID" value="NZ_BAZW01000001.1"/>
</dbReference>
<dbReference type="AlphaFoldDB" id="A0A0E9LS99"/>
<name>A0A0E9LS99_9BACT</name>
<dbReference type="Pfam" id="PF12146">
    <property type="entry name" value="Hydrolase_4"/>
    <property type="match status" value="1"/>
</dbReference>
<dbReference type="Proteomes" id="UP000032900">
    <property type="component" value="Unassembled WGS sequence"/>
</dbReference>
<comment type="caution">
    <text evidence="2">The sequence shown here is derived from an EMBL/GenBank/DDBJ whole genome shotgun (WGS) entry which is preliminary data.</text>
</comment>
<dbReference type="OrthoDB" id="9794348at2"/>